<evidence type="ECO:0000313" key="6">
    <source>
        <dbReference type="Proteomes" id="UP000632774"/>
    </source>
</evidence>
<evidence type="ECO:0000256" key="2">
    <source>
        <dbReference type="ARBA" id="ARBA00022676"/>
    </source>
</evidence>
<evidence type="ECO:0000259" key="4">
    <source>
        <dbReference type="Pfam" id="PF00535"/>
    </source>
</evidence>
<dbReference type="InterPro" id="IPR001173">
    <property type="entry name" value="Glyco_trans_2-like"/>
</dbReference>
<accession>A0ABR9XH80</accession>
<name>A0ABR9XH80_9SPHI</name>
<dbReference type="InterPro" id="IPR029044">
    <property type="entry name" value="Nucleotide-diphossugar_trans"/>
</dbReference>
<sequence>MHHKPSITVLMPAYNAGKYIGEAIQSVLQQTFVDFELLIVNDGSTDGTLAVINSFDDKRIVVINQQNKGIAEALNTGLKYAKGAYIARFDADDICYPERLQKQYDFLTSYPDYVMVGSDADYILEDGDFLFHFQCIAHTYNEVMDKLYFYCPFIHPAVMYRKDVICNAGGYSAHAHNFEDYLLWTSIAKTGKMGNLPEALIKYRHNPSSVTIDERWRGKRFRDLKRMAVKRGAITHEEGDELLAIIKRQDTPRIKEGSYHALSGKKYLAENYQLEKARAHIKKAIEIHPLRLDNYLLYLVSYLPVKIILWLHKLSPNKL</sequence>
<keyword evidence="3" id="KW-0808">Transferase</keyword>
<comment type="similarity">
    <text evidence="1">Belongs to the glycosyltransferase 2 family.</text>
</comment>
<comment type="caution">
    <text evidence="5">The sequence shown here is derived from an EMBL/GenBank/DDBJ whole genome shotgun (WGS) entry which is preliminary data.</text>
</comment>
<dbReference type="Gene3D" id="3.90.550.10">
    <property type="entry name" value="Spore Coat Polysaccharide Biosynthesis Protein SpsA, Chain A"/>
    <property type="match status" value="1"/>
</dbReference>
<keyword evidence="2" id="KW-0328">Glycosyltransferase</keyword>
<evidence type="ECO:0000256" key="1">
    <source>
        <dbReference type="ARBA" id="ARBA00006739"/>
    </source>
</evidence>
<dbReference type="RefSeq" id="WP_194105723.1">
    <property type="nucleotide sequence ID" value="NZ_JADFFM010000001.1"/>
</dbReference>
<evidence type="ECO:0000256" key="3">
    <source>
        <dbReference type="ARBA" id="ARBA00022679"/>
    </source>
</evidence>
<evidence type="ECO:0000313" key="5">
    <source>
        <dbReference type="EMBL" id="MBE9666358.1"/>
    </source>
</evidence>
<feature type="domain" description="Glycosyltransferase 2-like" evidence="4">
    <location>
        <begin position="8"/>
        <end position="120"/>
    </location>
</feature>
<gene>
    <name evidence="5" type="ORF">IRJ18_08305</name>
</gene>
<keyword evidence="6" id="KW-1185">Reference proteome</keyword>
<dbReference type="SUPFAM" id="SSF53448">
    <property type="entry name" value="Nucleotide-diphospho-sugar transferases"/>
    <property type="match status" value="1"/>
</dbReference>
<reference evidence="5 6" key="1">
    <citation type="submission" date="2020-10" db="EMBL/GenBank/DDBJ databases">
        <title>Mucilaginibacter mali sp. nov., isolated from rhizosphere soil of apple orchard.</title>
        <authorList>
            <person name="Lee J.-S."/>
            <person name="Kim H.S."/>
            <person name="Kim J.-S."/>
        </authorList>
    </citation>
    <scope>NUCLEOTIDE SEQUENCE [LARGE SCALE GENOMIC DNA]</scope>
    <source>
        <strain evidence="5 6">KCTC 23157</strain>
    </source>
</reference>
<dbReference type="PANTHER" id="PTHR43685:SF5">
    <property type="entry name" value="GLYCOSYLTRANSFERASE EPSE-RELATED"/>
    <property type="match status" value="1"/>
</dbReference>
<organism evidence="5 6">
    <name type="scientific">Mucilaginibacter boryungensis</name>
    <dbReference type="NCBI Taxonomy" id="768480"/>
    <lineage>
        <taxon>Bacteria</taxon>
        <taxon>Pseudomonadati</taxon>
        <taxon>Bacteroidota</taxon>
        <taxon>Sphingobacteriia</taxon>
        <taxon>Sphingobacteriales</taxon>
        <taxon>Sphingobacteriaceae</taxon>
        <taxon>Mucilaginibacter</taxon>
    </lineage>
</organism>
<dbReference type="Pfam" id="PF00535">
    <property type="entry name" value="Glycos_transf_2"/>
    <property type="match status" value="1"/>
</dbReference>
<protein>
    <submittedName>
        <fullName evidence="5">Glycosyltransferase</fullName>
    </submittedName>
</protein>
<dbReference type="InterPro" id="IPR050834">
    <property type="entry name" value="Glycosyltransf_2"/>
</dbReference>
<dbReference type="PANTHER" id="PTHR43685">
    <property type="entry name" value="GLYCOSYLTRANSFERASE"/>
    <property type="match status" value="1"/>
</dbReference>
<dbReference type="Proteomes" id="UP000632774">
    <property type="component" value="Unassembled WGS sequence"/>
</dbReference>
<dbReference type="EMBL" id="JADFFM010000001">
    <property type="protein sequence ID" value="MBE9666358.1"/>
    <property type="molecule type" value="Genomic_DNA"/>
</dbReference>
<proteinExistence type="inferred from homology"/>